<reference evidence="2" key="3">
    <citation type="submission" date="2018-07" db="EMBL/GenBank/DDBJ databases">
        <title>WGS assembly of Glycine max.</title>
        <authorList>
            <person name="Schmutz J."/>
            <person name="Cannon S."/>
            <person name="Schlueter J."/>
            <person name="Ma J."/>
            <person name="Mitros T."/>
            <person name="Nelson W."/>
            <person name="Hyten D."/>
            <person name="Song Q."/>
            <person name="Thelen J."/>
            <person name="Cheng J."/>
            <person name="Xu D."/>
            <person name="Hellsten U."/>
            <person name="May G."/>
            <person name="Yu Y."/>
            <person name="Sakurai T."/>
            <person name="Umezawa T."/>
            <person name="Bhattacharyya M."/>
            <person name="Sandhu D."/>
            <person name="Valliyodan B."/>
            <person name="Lindquist E."/>
            <person name="Peto M."/>
            <person name="Grant D."/>
            <person name="Shu S."/>
            <person name="Goodstein D."/>
            <person name="Barry K."/>
            <person name="Futrell-Griggs M."/>
            <person name="Abernathy B."/>
            <person name="Du J."/>
            <person name="Tian Z."/>
            <person name="Zhu L."/>
            <person name="Gill N."/>
            <person name="Joshi T."/>
            <person name="Libault M."/>
            <person name="Sethuraman A."/>
            <person name="Zhang X."/>
            <person name="Shinozaki K."/>
            <person name="Nguyen H."/>
            <person name="Wing R."/>
            <person name="Cregan P."/>
            <person name="Specht J."/>
            <person name="Grimwood J."/>
            <person name="Rokhsar D."/>
            <person name="Stacey G."/>
            <person name="Shoemaker R."/>
            <person name="Jackson S."/>
        </authorList>
    </citation>
    <scope>NUCLEOTIDE SEQUENCE</scope>
    <source>
        <tissue evidence="2">Callus</tissue>
    </source>
</reference>
<dbReference type="InParanoid" id="K7LYZ9"/>
<reference evidence="2 3" key="1">
    <citation type="journal article" date="2010" name="Nature">
        <title>Genome sequence of the palaeopolyploid soybean.</title>
        <authorList>
            <person name="Schmutz J."/>
            <person name="Cannon S.B."/>
            <person name="Schlueter J."/>
            <person name="Ma J."/>
            <person name="Mitros T."/>
            <person name="Nelson W."/>
            <person name="Hyten D.L."/>
            <person name="Song Q."/>
            <person name="Thelen J.J."/>
            <person name="Cheng J."/>
            <person name="Xu D."/>
            <person name="Hellsten U."/>
            <person name="May G.D."/>
            <person name="Yu Y."/>
            <person name="Sakurai T."/>
            <person name="Umezawa T."/>
            <person name="Bhattacharyya M.K."/>
            <person name="Sandhu D."/>
            <person name="Valliyodan B."/>
            <person name="Lindquist E."/>
            <person name="Peto M."/>
            <person name="Grant D."/>
            <person name="Shu S."/>
            <person name="Goodstein D."/>
            <person name="Barry K."/>
            <person name="Futrell-Griggs M."/>
            <person name="Abernathy B."/>
            <person name="Du J."/>
            <person name="Tian Z."/>
            <person name="Zhu L."/>
            <person name="Gill N."/>
            <person name="Joshi T."/>
            <person name="Libault M."/>
            <person name="Sethuraman A."/>
            <person name="Zhang X.-C."/>
            <person name="Shinozaki K."/>
            <person name="Nguyen H.T."/>
            <person name="Wing R.A."/>
            <person name="Cregan P."/>
            <person name="Specht J."/>
            <person name="Grimwood J."/>
            <person name="Rokhsar D."/>
            <person name="Stacey G."/>
            <person name="Shoemaker R.C."/>
            <person name="Jackson S.A."/>
        </authorList>
    </citation>
    <scope>NUCLEOTIDE SEQUENCE [LARGE SCALE GENOMIC DNA]</scope>
    <source>
        <strain evidence="3">cv. Williams 82</strain>
        <tissue evidence="2">Callus</tissue>
    </source>
</reference>
<sequence>MRSTAVVNPSRFCRLQWRAQSTIVVQPSESGRASTGPHDLDSEDPVGEITVPEIGIGRGNTARVIGGGRVHHRSRVE</sequence>
<evidence type="ECO:0000313" key="3">
    <source>
        <dbReference type="EnsemblPlants" id="KRH19278"/>
    </source>
</evidence>
<evidence type="ECO:0000256" key="1">
    <source>
        <dbReference type="SAM" id="MobiDB-lite"/>
    </source>
</evidence>
<dbReference type="EMBL" id="CM000846">
    <property type="protein sequence ID" value="KRH19278.1"/>
    <property type="molecule type" value="Genomic_DNA"/>
</dbReference>
<proteinExistence type="predicted"/>
<accession>K7LYZ9</accession>
<dbReference type="AlphaFoldDB" id="K7LYZ9"/>
<evidence type="ECO:0000313" key="2">
    <source>
        <dbReference type="EMBL" id="KRH19278.1"/>
    </source>
</evidence>
<name>K7LYZ9_SOYBN</name>
<dbReference type="Gramene" id="KRH19278">
    <property type="protein sequence ID" value="KRH19278"/>
    <property type="gene ID" value="GLYMA_13G109400"/>
</dbReference>
<feature type="region of interest" description="Disordered" evidence="1">
    <location>
        <begin position="26"/>
        <end position="52"/>
    </location>
</feature>
<evidence type="ECO:0000313" key="4">
    <source>
        <dbReference type="Proteomes" id="UP000008827"/>
    </source>
</evidence>
<dbReference type="Proteomes" id="UP000008827">
    <property type="component" value="Chromosome 13"/>
</dbReference>
<dbReference type="EnsemblPlants" id="KRH19278">
    <property type="protein sequence ID" value="KRH19278"/>
    <property type="gene ID" value="GLYMA_13G109400"/>
</dbReference>
<organism evidence="2">
    <name type="scientific">Glycine max</name>
    <name type="common">Soybean</name>
    <name type="synonym">Glycine hispida</name>
    <dbReference type="NCBI Taxonomy" id="3847"/>
    <lineage>
        <taxon>Eukaryota</taxon>
        <taxon>Viridiplantae</taxon>
        <taxon>Streptophyta</taxon>
        <taxon>Embryophyta</taxon>
        <taxon>Tracheophyta</taxon>
        <taxon>Spermatophyta</taxon>
        <taxon>Magnoliopsida</taxon>
        <taxon>eudicotyledons</taxon>
        <taxon>Gunneridae</taxon>
        <taxon>Pentapetalae</taxon>
        <taxon>rosids</taxon>
        <taxon>fabids</taxon>
        <taxon>Fabales</taxon>
        <taxon>Fabaceae</taxon>
        <taxon>Papilionoideae</taxon>
        <taxon>50 kb inversion clade</taxon>
        <taxon>NPAAA clade</taxon>
        <taxon>indigoferoid/millettioid clade</taxon>
        <taxon>Phaseoleae</taxon>
        <taxon>Glycine</taxon>
        <taxon>Glycine subgen. Soja</taxon>
    </lineage>
</organism>
<dbReference type="HOGENOM" id="CLU_2642937_0_0_1"/>
<protein>
    <submittedName>
        <fullName evidence="2 3">Uncharacterized protein</fullName>
    </submittedName>
</protein>
<keyword evidence="4" id="KW-1185">Reference proteome</keyword>
<gene>
    <name evidence="2" type="ORF">GLYMA_13G109400</name>
</gene>
<dbReference type="PaxDb" id="3847-GLYMA13G16917.1"/>
<reference evidence="3" key="2">
    <citation type="submission" date="2018-02" db="UniProtKB">
        <authorList>
            <consortium name="EnsemblPlants"/>
        </authorList>
    </citation>
    <scope>IDENTIFICATION</scope>
    <source>
        <strain evidence="3">Williams 82</strain>
    </source>
</reference>